<dbReference type="PANTHER" id="PTHR48081:SF30">
    <property type="entry name" value="ACETYL-HYDROLASE LIPR-RELATED"/>
    <property type="match status" value="1"/>
</dbReference>
<gene>
    <name evidence="4" type="ORF">JIN85_11345</name>
</gene>
<organism evidence="4 5">
    <name type="scientific">Luteolibacter pohnpeiensis</name>
    <dbReference type="NCBI Taxonomy" id="454153"/>
    <lineage>
        <taxon>Bacteria</taxon>
        <taxon>Pseudomonadati</taxon>
        <taxon>Verrucomicrobiota</taxon>
        <taxon>Verrucomicrobiia</taxon>
        <taxon>Verrucomicrobiales</taxon>
        <taxon>Verrucomicrobiaceae</taxon>
        <taxon>Luteolibacter</taxon>
    </lineage>
</organism>
<proteinExistence type="inferred from homology"/>
<dbReference type="InterPro" id="IPR029058">
    <property type="entry name" value="AB_hydrolase_fold"/>
</dbReference>
<dbReference type="InterPro" id="IPR050300">
    <property type="entry name" value="GDXG_lipolytic_enzyme"/>
</dbReference>
<dbReference type="GO" id="GO:0004806">
    <property type="term" value="F:triacylglycerol lipase activity"/>
    <property type="evidence" value="ECO:0007669"/>
    <property type="project" value="TreeGrafter"/>
</dbReference>
<evidence type="ECO:0000313" key="5">
    <source>
        <dbReference type="Proteomes" id="UP000603141"/>
    </source>
</evidence>
<keyword evidence="5" id="KW-1185">Reference proteome</keyword>
<dbReference type="Proteomes" id="UP000603141">
    <property type="component" value="Unassembled WGS sequence"/>
</dbReference>
<evidence type="ECO:0000256" key="2">
    <source>
        <dbReference type="ARBA" id="ARBA00022801"/>
    </source>
</evidence>
<dbReference type="SUPFAM" id="SSF53474">
    <property type="entry name" value="alpha/beta-Hydrolases"/>
    <property type="match status" value="1"/>
</dbReference>
<feature type="domain" description="BD-FAE-like" evidence="3">
    <location>
        <begin position="40"/>
        <end position="146"/>
    </location>
</feature>
<keyword evidence="2 4" id="KW-0378">Hydrolase</keyword>
<comment type="caution">
    <text evidence="4">The sequence shown here is derived from an EMBL/GenBank/DDBJ whole genome shotgun (WGS) entry which is preliminary data.</text>
</comment>
<dbReference type="Pfam" id="PF20434">
    <property type="entry name" value="BD-FAE"/>
    <property type="match status" value="1"/>
</dbReference>
<dbReference type="PANTHER" id="PTHR48081">
    <property type="entry name" value="AB HYDROLASE SUPERFAMILY PROTEIN C4A8.06C"/>
    <property type="match status" value="1"/>
</dbReference>
<reference evidence="4" key="1">
    <citation type="submission" date="2021-01" db="EMBL/GenBank/DDBJ databases">
        <title>Modified the classification status of verrucomicrobia.</title>
        <authorList>
            <person name="Feng X."/>
        </authorList>
    </citation>
    <scope>NUCLEOTIDE SEQUENCE</scope>
    <source>
        <strain evidence="4">KCTC 22041</strain>
    </source>
</reference>
<dbReference type="RefSeq" id="WP_200270709.1">
    <property type="nucleotide sequence ID" value="NZ_JAENIJ010000016.1"/>
</dbReference>
<accession>A0A934VWP0</accession>
<dbReference type="InterPro" id="IPR049492">
    <property type="entry name" value="BD-FAE-like_dom"/>
</dbReference>
<dbReference type="Gene3D" id="3.40.50.1820">
    <property type="entry name" value="alpha/beta hydrolase"/>
    <property type="match status" value="1"/>
</dbReference>
<protein>
    <submittedName>
        <fullName evidence="4">Alpha/beta hydrolase</fullName>
    </submittedName>
</protein>
<evidence type="ECO:0000313" key="4">
    <source>
        <dbReference type="EMBL" id="MBK1883013.1"/>
    </source>
</evidence>
<name>A0A934VWP0_9BACT</name>
<dbReference type="AlphaFoldDB" id="A0A934VWP0"/>
<sequence length="284" mass="31553">MSSILQKVAPIGEAREREMLKDSASYIYHQTPDGDVLAHVFLPQQPSEKPAPVVVFFHGGFWDSSMPTQFVPHCLHFASRGAIAVAAETRTASKNGTGAMEAIEDARELIRWLRNNADTLNLDPDRIAVGGSAGGALLALLTAMPKPKNLPPVDGVDCRPQALILFSALVNTSPRGQGSDRFPNAKLAKANSPMSLVRGKLPPMVFFHGKSDRITPFEDVERFCRKLRWRRNKCKLIDFEKSDHSFFNFNVSHTHFELTVRAADDFLVDCGFLEPDQEHHDTFA</sequence>
<evidence type="ECO:0000259" key="3">
    <source>
        <dbReference type="Pfam" id="PF20434"/>
    </source>
</evidence>
<comment type="similarity">
    <text evidence="1">Belongs to the 'GDXG' lipolytic enzyme family.</text>
</comment>
<evidence type="ECO:0000256" key="1">
    <source>
        <dbReference type="ARBA" id="ARBA00010515"/>
    </source>
</evidence>
<dbReference type="EMBL" id="JAENIJ010000016">
    <property type="protein sequence ID" value="MBK1883013.1"/>
    <property type="molecule type" value="Genomic_DNA"/>
</dbReference>